<organism evidence="1 2">
    <name type="scientific">Cognatishimia activa</name>
    <dbReference type="NCBI Taxonomy" id="1715691"/>
    <lineage>
        <taxon>Bacteria</taxon>
        <taxon>Pseudomonadati</taxon>
        <taxon>Pseudomonadota</taxon>
        <taxon>Alphaproteobacteria</taxon>
        <taxon>Rhodobacterales</taxon>
        <taxon>Paracoccaceae</taxon>
        <taxon>Cognatishimia</taxon>
    </lineage>
</organism>
<evidence type="ECO:0000313" key="1">
    <source>
        <dbReference type="EMBL" id="QTN34741.1"/>
    </source>
</evidence>
<accession>A0A975EME6</accession>
<dbReference type="Proteomes" id="UP000665026">
    <property type="component" value="Chromosome"/>
</dbReference>
<evidence type="ECO:0000313" key="2">
    <source>
        <dbReference type="Proteomes" id="UP000665026"/>
    </source>
</evidence>
<reference evidence="1" key="1">
    <citation type="submission" date="2020-07" db="EMBL/GenBank/DDBJ databases">
        <title>Genome sequences of bacteria associated with the marine, planktonic diatom Thalassiosira profunda strain ECT2AJA-044.</title>
        <authorList>
            <person name="Gargas C.B."/>
            <person name="Roberts W.R."/>
            <person name="Alverson A.J."/>
        </authorList>
    </citation>
    <scope>NUCLEOTIDE SEQUENCE</scope>
    <source>
        <strain evidence="1">ECT2AJA-044</strain>
    </source>
</reference>
<dbReference type="KEGG" id="cact:HZ995_09490"/>
<sequence length="129" mass="14912">MSQSPDTRALYNGDCPVCSAEMCHYEDYSKQRDLPVGFEDLNQIDLAEWGVTEDEATRLLHVMHKGQLFVGWDAFLVLWEQMPRYRLAARIARVPGIYHICSWGYANIVARIIYNRHNRRKARGLVGAK</sequence>
<dbReference type="InterPro" id="IPR007263">
    <property type="entry name" value="DCC1-like"/>
</dbReference>
<dbReference type="EMBL" id="CP060010">
    <property type="protein sequence ID" value="QTN34741.1"/>
    <property type="molecule type" value="Genomic_DNA"/>
</dbReference>
<dbReference type="AlphaFoldDB" id="A0A975EME6"/>
<protein>
    <submittedName>
        <fullName evidence="1">DUF393 domain-containing protein</fullName>
    </submittedName>
</protein>
<dbReference type="Pfam" id="PF04134">
    <property type="entry name" value="DCC1-like"/>
    <property type="match status" value="1"/>
</dbReference>
<dbReference type="GO" id="GO:0015035">
    <property type="term" value="F:protein-disulfide reductase activity"/>
    <property type="evidence" value="ECO:0007669"/>
    <property type="project" value="InterPro"/>
</dbReference>
<dbReference type="RefSeq" id="WP_209355427.1">
    <property type="nucleotide sequence ID" value="NZ_CP060010.1"/>
</dbReference>
<gene>
    <name evidence="1" type="ORF">HZ995_09490</name>
</gene>
<name>A0A975EME6_9RHOB</name>
<proteinExistence type="predicted"/>